<dbReference type="Gene3D" id="3.90.470.20">
    <property type="entry name" value="4'-phosphopantetheinyl transferase domain"/>
    <property type="match status" value="2"/>
</dbReference>
<dbReference type="GO" id="GO:0008897">
    <property type="term" value="F:holo-[acyl-carrier-protein] synthase activity"/>
    <property type="evidence" value="ECO:0007669"/>
    <property type="project" value="UniProtKB-EC"/>
</dbReference>
<evidence type="ECO:0000259" key="4">
    <source>
        <dbReference type="Pfam" id="PF22624"/>
    </source>
</evidence>
<organism evidence="5 6">
    <name type="scientific">Cephalotrichum gorgonifer</name>
    <dbReference type="NCBI Taxonomy" id="2041049"/>
    <lineage>
        <taxon>Eukaryota</taxon>
        <taxon>Fungi</taxon>
        <taxon>Dikarya</taxon>
        <taxon>Ascomycota</taxon>
        <taxon>Pezizomycotina</taxon>
        <taxon>Sordariomycetes</taxon>
        <taxon>Hypocreomycetidae</taxon>
        <taxon>Microascales</taxon>
        <taxon>Microascaceae</taxon>
        <taxon>Cephalotrichum</taxon>
    </lineage>
</organism>
<dbReference type="SUPFAM" id="SSF56214">
    <property type="entry name" value="4'-phosphopantetheinyl transferase"/>
    <property type="match status" value="2"/>
</dbReference>
<dbReference type="EMBL" id="ONZQ02000009">
    <property type="protein sequence ID" value="SPO03758.1"/>
    <property type="molecule type" value="Genomic_DNA"/>
</dbReference>
<proteinExistence type="predicted"/>
<dbReference type="InterPro" id="IPR055066">
    <property type="entry name" value="AASDHPPT_N"/>
</dbReference>
<gene>
    <name evidence="5" type="ORF">DNG_06441</name>
</gene>
<protein>
    <recommendedName>
        <fullName evidence="1">holo-[acyl-carrier-protein] synthase</fullName>
        <ecNumber evidence="1">2.7.8.7</ecNumber>
    </recommendedName>
</protein>
<dbReference type="PANTHER" id="PTHR12215">
    <property type="entry name" value="PHOSPHOPANTETHEINE TRANSFERASE"/>
    <property type="match status" value="1"/>
</dbReference>
<dbReference type="Proteomes" id="UP001187682">
    <property type="component" value="Unassembled WGS sequence"/>
</dbReference>
<evidence type="ECO:0000313" key="6">
    <source>
        <dbReference type="Proteomes" id="UP001187682"/>
    </source>
</evidence>
<keyword evidence="6" id="KW-1185">Reference proteome</keyword>
<dbReference type="InterPro" id="IPR008278">
    <property type="entry name" value="4-PPantetheinyl_Trfase_dom"/>
</dbReference>
<dbReference type="InterPro" id="IPR037143">
    <property type="entry name" value="4-PPantetheinyl_Trfase_dom_sf"/>
</dbReference>
<dbReference type="GO" id="GO:0000287">
    <property type="term" value="F:magnesium ion binding"/>
    <property type="evidence" value="ECO:0007669"/>
    <property type="project" value="InterPro"/>
</dbReference>
<name>A0AAE8N2F8_9PEZI</name>
<accession>A0AAE8N2F8</accession>
<reference evidence="5" key="1">
    <citation type="submission" date="2018-03" db="EMBL/GenBank/DDBJ databases">
        <authorList>
            <person name="Guldener U."/>
        </authorList>
    </citation>
    <scope>NUCLEOTIDE SEQUENCE</scope>
</reference>
<comment type="caution">
    <text evidence="5">The sequence shown here is derived from an EMBL/GenBank/DDBJ whole genome shotgun (WGS) entry which is preliminary data.</text>
</comment>
<dbReference type="GO" id="GO:0005829">
    <property type="term" value="C:cytosol"/>
    <property type="evidence" value="ECO:0007669"/>
    <property type="project" value="TreeGrafter"/>
</dbReference>
<dbReference type="GO" id="GO:0019878">
    <property type="term" value="P:lysine biosynthetic process via aminoadipic acid"/>
    <property type="evidence" value="ECO:0007669"/>
    <property type="project" value="TreeGrafter"/>
</dbReference>
<evidence type="ECO:0000313" key="5">
    <source>
        <dbReference type="EMBL" id="SPO03758.1"/>
    </source>
</evidence>
<dbReference type="InterPro" id="IPR050559">
    <property type="entry name" value="P-Pant_transferase_sf"/>
</dbReference>
<feature type="domain" description="4'-phosphopantetheinyl transferase" evidence="3">
    <location>
        <begin position="131"/>
        <end position="219"/>
    </location>
</feature>
<dbReference type="PANTHER" id="PTHR12215:SF10">
    <property type="entry name" value="L-AMINOADIPATE-SEMIALDEHYDE DEHYDROGENASE-PHOSPHOPANTETHEINYL TRANSFERASE"/>
    <property type="match status" value="1"/>
</dbReference>
<keyword evidence="2" id="KW-0808">Transferase</keyword>
<evidence type="ECO:0000259" key="3">
    <source>
        <dbReference type="Pfam" id="PF01648"/>
    </source>
</evidence>
<evidence type="ECO:0000256" key="2">
    <source>
        <dbReference type="ARBA" id="ARBA00022679"/>
    </source>
</evidence>
<dbReference type="Pfam" id="PF01648">
    <property type="entry name" value="ACPS"/>
    <property type="match status" value="1"/>
</dbReference>
<feature type="domain" description="4'-phosphopantetheinyl transferase N-terminal" evidence="4">
    <location>
        <begin position="40"/>
        <end position="122"/>
    </location>
</feature>
<dbReference type="EC" id="2.7.8.7" evidence="1"/>
<evidence type="ECO:0000256" key="1">
    <source>
        <dbReference type="ARBA" id="ARBA00013172"/>
    </source>
</evidence>
<dbReference type="Pfam" id="PF22624">
    <property type="entry name" value="AASDHPPT_N"/>
    <property type="match status" value="1"/>
</dbReference>
<dbReference type="AlphaFoldDB" id="A0AAE8N2F8"/>
<sequence>MADDEARVRVRVLQWIVNTRNLFPEATETKHLETVAAPYLALLPPPDRASALKYLFPRDAKLSLASSLLKRHAISVTASPTLPWSAITPTRDAQGKPVFVSADGSSPVSFNVSHQDGLVALFGVAGCPADVGVDVVSCTERQVRDREAVRAGGWPAFVDVYESVYSTGEMAYLKSLDGRGLGIDQKLRYFYALWCLKEAYVKMTGEALLADWLLSLEFRNFHPPAPVAAPMAGGDLSLGEVVREIEVFRDGKRDAAVRMELRSLGAGYMVGVAVRTPERVADAFDLDLGDFEFVTLEEIRERAEGNP</sequence>